<evidence type="ECO:0000313" key="1">
    <source>
        <dbReference type="EMBL" id="QBF73693.1"/>
    </source>
</evidence>
<sequence>MAGIHGTVSLFDNQIPELWEEFHRFNKKYLKTAGAVYSICETKQTTYTKDGNISFTVIVVKNWMARRILKFMSARYGHLMTRIIRLRFIFQ</sequence>
<proteinExistence type="predicted"/>
<reference evidence="1 2" key="1">
    <citation type="journal article" date="2019" name="Appl. Environ. Microbiol.">
        <title>Clostridium scindens ATCC 35704: integration of nutritional requirements, the complete genome sequence, and global transcriptional responses to bile acids.</title>
        <authorList>
            <person name="Devendran S."/>
            <person name="Shrestha R."/>
            <person name="Alves J.M.P."/>
            <person name="Wolf P.G."/>
            <person name="Ly L."/>
            <person name="Hernandez A.G."/>
            <person name="Mendez-Garcia C."/>
            <person name="Inboden A."/>
            <person name="Wiley J."/>
            <person name="Paul O."/>
            <person name="Allen A."/>
            <person name="Springer E."/>
            <person name="Wright C.L."/>
            <person name="Fields C.J."/>
            <person name="Daniel S.L."/>
            <person name="Ridlon J.M."/>
        </authorList>
    </citation>
    <scope>NUCLEOTIDE SEQUENCE [LARGE SCALE GENOMIC DNA]</scope>
    <source>
        <strain evidence="1 2">ATCC 35704</strain>
    </source>
</reference>
<dbReference type="RefSeq" id="WP_009248418.1">
    <property type="nucleotide sequence ID" value="NZ_CP036170.1"/>
</dbReference>
<protein>
    <submittedName>
        <fullName evidence="1">Uncharacterized protein</fullName>
    </submittedName>
</protein>
<name>A0A494WNJ9_CLOS5</name>
<dbReference type="EMBL" id="CP036170">
    <property type="protein sequence ID" value="QBF73693.1"/>
    <property type="molecule type" value="Genomic_DNA"/>
</dbReference>
<dbReference type="OrthoDB" id="9782503at2"/>
<keyword evidence="2" id="KW-1185">Reference proteome</keyword>
<gene>
    <name evidence="1" type="ORF">HDCHBGLK_01068</name>
</gene>
<dbReference type="Proteomes" id="UP000289664">
    <property type="component" value="Chromosome"/>
</dbReference>
<organism evidence="1 2">
    <name type="scientific">Clostridium scindens (strain ATCC 35704 / DSM 5676 / VPI 13733 / 19)</name>
    <dbReference type="NCBI Taxonomy" id="411468"/>
    <lineage>
        <taxon>Bacteria</taxon>
        <taxon>Bacillati</taxon>
        <taxon>Bacillota</taxon>
        <taxon>Clostridia</taxon>
        <taxon>Lachnospirales</taxon>
        <taxon>Lachnospiraceae</taxon>
    </lineage>
</organism>
<accession>A0A494WNJ9</accession>
<dbReference type="GeneID" id="62695295"/>
<dbReference type="AlphaFoldDB" id="A0A494WNJ9"/>
<dbReference type="KEGG" id="csci:HDCHBGLK_01068"/>
<evidence type="ECO:0000313" key="2">
    <source>
        <dbReference type="Proteomes" id="UP000289664"/>
    </source>
</evidence>